<dbReference type="Gene3D" id="3.10.450.620">
    <property type="entry name" value="JHP933, nucleotidyltransferase-like core domain"/>
    <property type="match status" value="1"/>
</dbReference>
<keyword evidence="1" id="KW-0808">Transferase</keyword>
<dbReference type="Pfam" id="PF08843">
    <property type="entry name" value="AbiEii"/>
    <property type="match status" value="1"/>
</dbReference>
<proteinExistence type="predicted"/>
<dbReference type="GO" id="GO:0016740">
    <property type="term" value="F:transferase activity"/>
    <property type="evidence" value="ECO:0007669"/>
    <property type="project" value="UniProtKB-KW"/>
</dbReference>
<evidence type="ECO:0000313" key="2">
    <source>
        <dbReference type="Proteomes" id="UP000298285"/>
    </source>
</evidence>
<accession>A0A4Y9IJS7</accession>
<reference evidence="1 2" key="1">
    <citation type="submission" date="2019-03" db="EMBL/GenBank/DDBJ databases">
        <title>Diversity of the mouse oral microbiome.</title>
        <authorList>
            <person name="Joseph S."/>
            <person name="Aduse-Opoku J."/>
            <person name="Curtis M."/>
            <person name="Wade W."/>
            <person name="Hashim A."/>
        </authorList>
    </citation>
    <scope>NUCLEOTIDE SEQUENCE [LARGE SCALE GENOMIC DNA]</scope>
    <source>
        <strain evidence="1 2">P11</strain>
    </source>
</reference>
<dbReference type="OrthoDB" id="9780929at2"/>
<evidence type="ECO:0000313" key="1">
    <source>
        <dbReference type="EMBL" id="TFU86854.1"/>
    </source>
</evidence>
<dbReference type="InterPro" id="IPR014942">
    <property type="entry name" value="AbiEii"/>
</dbReference>
<name>A0A4Y9IJS7_9BACT</name>
<protein>
    <submittedName>
        <fullName evidence="1">Nucleotidyl transferase AbiEii/AbiGii toxin family protein</fullName>
    </submittedName>
</protein>
<organism evidence="1 2">
    <name type="scientific">Dysgonomonas mossii</name>
    <dbReference type="NCBI Taxonomy" id="163665"/>
    <lineage>
        <taxon>Bacteria</taxon>
        <taxon>Pseudomonadati</taxon>
        <taxon>Bacteroidota</taxon>
        <taxon>Bacteroidia</taxon>
        <taxon>Bacteroidales</taxon>
        <taxon>Dysgonomonadaceae</taxon>
        <taxon>Dysgonomonas</taxon>
    </lineage>
</organism>
<sequence length="275" mass="32748">MTMNIFEQMLSRYDIKTNEQKRNVTQEVMQEVTLAGLYRGGFFDKAAFYGDTCLRIFHELPRFSEDMDFSLIGKNEIFNLESYFPSIIEEFKAVGRDIVITRKEKKKEAKVESAFLKDNTAIYDVKFKTDKDLKIKIEVDIDPPLGFTTEQKLSLMPFSFMTRCFTLPDLYAGKMHALLFRNWKTRVKGRDWYDFEWYVRHNIPLDFSHLQIRTKEFNGMDMGKEIFTKLLKERLSSTDINMVKRDVLPFIQNPQELDIWSNEYFFQLADRIKFL</sequence>
<gene>
    <name evidence="1" type="ORF">E4T88_16905</name>
</gene>
<dbReference type="AlphaFoldDB" id="A0A4Y9IJS7"/>
<comment type="caution">
    <text evidence="1">The sequence shown here is derived from an EMBL/GenBank/DDBJ whole genome shotgun (WGS) entry which is preliminary data.</text>
</comment>
<dbReference type="Proteomes" id="UP000298285">
    <property type="component" value="Unassembled WGS sequence"/>
</dbReference>
<dbReference type="EMBL" id="SPPK01000010">
    <property type="protein sequence ID" value="TFU86854.1"/>
    <property type="molecule type" value="Genomic_DNA"/>
</dbReference>